<dbReference type="EMBL" id="CM008052">
    <property type="protein sequence ID" value="PVH35738.1"/>
    <property type="molecule type" value="Genomic_DNA"/>
</dbReference>
<dbReference type="AlphaFoldDB" id="A0A2T8IDL1"/>
<protein>
    <submittedName>
        <fullName evidence="1">Uncharacterized protein</fullName>
    </submittedName>
</protein>
<sequence>MGGTSSSNPAANFYGIASSSISNVLSHACYLNSKFKCTVPNPTLNSSKDTAKVCYLTEYTFE</sequence>
<evidence type="ECO:0000313" key="1">
    <source>
        <dbReference type="EMBL" id="PVH35738.1"/>
    </source>
</evidence>
<accession>A0A2T8IDL1</accession>
<dbReference type="Proteomes" id="UP000243499">
    <property type="component" value="Chromosome 7"/>
</dbReference>
<dbReference type="Gramene" id="PVH35738">
    <property type="protein sequence ID" value="PVH35738"/>
    <property type="gene ID" value="PAHAL_7G259100"/>
</dbReference>
<organism evidence="1">
    <name type="scientific">Panicum hallii</name>
    <dbReference type="NCBI Taxonomy" id="206008"/>
    <lineage>
        <taxon>Eukaryota</taxon>
        <taxon>Viridiplantae</taxon>
        <taxon>Streptophyta</taxon>
        <taxon>Embryophyta</taxon>
        <taxon>Tracheophyta</taxon>
        <taxon>Spermatophyta</taxon>
        <taxon>Magnoliopsida</taxon>
        <taxon>Liliopsida</taxon>
        <taxon>Poales</taxon>
        <taxon>Poaceae</taxon>
        <taxon>PACMAD clade</taxon>
        <taxon>Panicoideae</taxon>
        <taxon>Panicodae</taxon>
        <taxon>Paniceae</taxon>
        <taxon>Panicinae</taxon>
        <taxon>Panicum</taxon>
        <taxon>Panicum sect. Panicum</taxon>
    </lineage>
</organism>
<reference evidence="1" key="1">
    <citation type="submission" date="2018-04" db="EMBL/GenBank/DDBJ databases">
        <title>WGS assembly of Panicum hallii.</title>
        <authorList>
            <person name="Lovell J."/>
            <person name="Jenkins J."/>
            <person name="Lowry D."/>
            <person name="Mamidi S."/>
            <person name="Sreedasyam A."/>
            <person name="Weng X."/>
            <person name="Barry K."/>
            <person name="Bonette J."/>
            <person name="Campitelli B."/>
            <person name="Daum C."/>
            <person name="Gordon S."/>
            <person name="Gould B."/>
            <person name="Lipzen A."/>
            <person name="Macqueen A."/>
            <person name="Palacio-Mejia J."/>
            <person name="Plott C."/>
            <person name="Shakirov E."/>
            <person name="Shu S."/>
            <person name="Yoshinaga Y."/>
            <person name="Zane M."/>
            <person name="Rokhsar D."/>
            <person name="Grimwood J."/>
            <person name="Schmutz J."/>
            <person name="Juenger T."/>
        </authorList>
    </citation>
    <scope>NUCLEOTIDE SEQUENCE [LARGE SCALE GENOMIC DNA]</scope>
    <source>
        <strain evidence="1">FIL2</strain>
    </source>
</reference>
<name>A0A2T8IDL1_9POAL</name>
<gene>
    <name evidence="1" type="ORF">PAHAL_7G259100</name>
</gene>
<proteinExistence type="predicted"/>